<reference evidence="9 10" key="1">
    <citation type="submission" date="2020-02" db="EMBL/GenBank/DDBJ databases">
        <title>Draft genome sequence of Haematococcus lacustris strain NIES-144.</title>
        <authorList>
            <person name="Morimoto D."/>
            <person name="Nakagawa S."/>
            <person name="Yoshida T."/>
            <person name="Sawayama S."/>
        </authorList>
    </citation>
    <scope>NUCLEOTIDE SEQUENCE [LARGE SCALE GENOMIC DNA]</scope>
    <source>
        <strain evidence="9 10">NIES-144</strain>
    </source>
</reference>
<dbReference type="InterPro" id="IPR002937">
    <property type="entry name" value="Amino_oxidase"/>
</dbReference>
<evidence type="ECO:0000256" key="7">
    <source>
        <dbReference type="ARBA" id="ARBA00023002"/>
    </source>
</evidence>
<dbReference type="SUPFAM" id="SSF51905">
    <property type="entry name" value="FAD/NAD(P)-binding domain"/>
    <property type="match status" value="1"/>
</dbReference>
<organism evidence="9 10">
    <name type="scientific">Haematococcus lacustris</name>
    <name type="common">Green alga</name>
    <name type="synonym">Haematococcus pluvialis</name>
    <dbReference type="NCBI Taxonomy" id="44745"/>
    <lineage>
        <taxon>Eukaryota</taxon>
        <taxon>Viridiplantae</taxon>
        <taxon>Chlorophyta</taxon>
        <taxon>core chlorophytes</taxon>
        <taxon>Chlorophyceae</taxon>
        <taxon>CS clade</taxon>
        <taxon>Chlamydomonadales</taxon>
        <taxon>Haematococcaceae</taxon>
        <taxon>Haematococcus</taxon>
    </lineage>
</organism>
<comment type="caution">
    <text evidence="9">The sequence shown here is derived from an EMBL/GenBank/DDBJ whole genome shotgun (WGS) entry which is preliminary data.</text>
</comment>
<dbReference type="Pfam" id="PF01593">
    <property type="entry name" value="Amino_oxidase"/>
    <property type="match status" value="1"/>
</dbReference>
<evidence type="ECO:0000256" key="5">
    <source>
        <dbReference type="ARBA" id="ARBA00022630"/>
    </source>
</evidence>
<dbReference type="PANTHER" id="PTHR10742">
    <property type="entry name" value="FLAVIN MONOAMINE OXIDASE"/>
    <property type="match status" value="1"/>
</dbReference>
<accession>A0A699YD87</accession>
<keyword evidence="4" id="KW-0963">Cytoplasm</keyword>
<dbReference type="PANTHER" id="PTHR10742:SF405">
    <property type="entry name" value="PEROXISOMAL N(1)-ACETYL-SPERMINE_SPERMIDINE OXIDASE"/>
    <property type="match status" value="1"/>
</dbReference>
<dbReference type="Proteomes" id="UP000485058">
    <property type="component" value="Unassembled WGS sequence"/>
</dbReference>
<evidence type="ECO:0000256" key="2">
    <source>
        <dbReference type="ARBA" id="ARBA00004496"/>
    </source>
</evidence>
<protein>
    <recommendedName>
        <fullName evidence="8">Amine oxidase domain-containing protein</fullName>
    </recommendedName>
</protein>
<evidence type="ECO:0000256" key="4">
    <source>
        <dbReference type="ARBA" id="ARBA00022490"/>
    </source>
</evidence>
<dbReference type="Gene3D" id="3.50.50.60">
    <property type="entry name" value="FAD/NAD(P)-binding domain"/>
    <property type="match status" value="1"/>
</dbReference>
<sequence>MPSGTAVELGATWFHGVKDNPVYDMAVWQGAVKDVRYENDLHKHDIDWQLHFARPGQSDLLSGAMQKLAVEAVARYTEAAEECTQGAQAQERTVGDVLRRTFDEAVQEEGLQGEALKVFADSWQFREKLQRTFDGFFSTDDVSLAFAREYESLDGPNLPVPGGYQALAQLLAQGMDVRTGHCVTSIQYGAWGALVSCSNGAQFQAEVVLVTTSVGVLQAQHATLFNPPLPDWKVEALFGVHIGVADKLFIEFEIEPEQCAEAAAWLSGRGGSQSQR</sequence>
<dbReference type="InterPro" id="IPR036188">
    <property type="entry name" value="FAD/NAD-bd_sf"/>
</dbReference>
<dbReference type="GO" id="GO:0005737">
    <property type="term" value="C:cytoplasm"/>
    <property type="evidence" value="ECO:0007669"/>
    <property type="project" value="UniProtKB-SubCell"/>
</dbReference>
<dbReference type="AlphaFoldDB" id="A0A699YD87"/>
<comment type="subcellular location">
    <subcellularLocation>
        <location evidence="2">Cytoplasm</location>
    </subcellularLocation>
</comment>
<dbReference type="EMBL" id="BLLF01000143">
    <property type="protein sequence ID" value="GFH08170.1"/>
    <property type="molecule type" value="Genomic_DNA"/>
</dbReference>
<comment type="similarity">
    <text evidence="3">Belongs to the flavin monoamine oxidase family.</text>
</comment>
<comment type="cofactor">
    <cofactor evidence="1">
        <name>FAD</name>
        <dbReference type="ChEBI" id="CHEBI:57692"/>
    </cofactor>
</comment>
<gene>
    <name evidence="9" type="ORF">HaLaN_03090</name>
</gene>
<feature type="domain" description="Amine oxidase" evidence="8">
    <location>
        <begin position="4"/>
        <end position="256"/>
    </location>
</feature>
<keyword evidence="5" id="KW-0285">Flavoprotein</keyword>
<name>A0A699YD87_HAELA</name>
<proteinExistence type="inferred from homology"/>
<dbReference type="Gene3D" id="3.90.660.10">
    <property type="match status" value="1"/>
</dbReference>
<dbReference type="GO" id="GO:0046592">
    <property type="term" value="F:polyamine oxidase activity"/>
    <property type="evidence" value="ECO:0007669"/>
    <property type="project" value="TreeGrafter"/>
</dbReference>
<evidence type="ECO:0000256" key="1">
    <source>
        <dbReference type="ARBA" id="ARBA00001974"/>
    </source>
</evidence>
<evidence type="ECO:0000256" key="6">
    <source>
        <dbReference type="ARBA" id="ARBA00022827"/>
    </source>
</evidence>
<keyword evidence="10" id="KW-1185">Reference proteome</keyword>
<evidence type="ECO:0000259" key="8">
    <source>
        <dbReference type="Pfam" id="PF01593"/>
    </source>
</evidence>
<evidence type="ECO:0000313" key="9">
    <source>
        <dbReference type="EMBL" id="GFH08170.1"/>
    </source>
</evidence>
<evidence type="ECO:0000313" key="10">
    <source>
        <dbReference type="Proteomes" id="UP000485058"/>
    </source>
</evidence>
<evidence type="ECO:0000256" key="3">
    <source>
        <dbReference type="ARBA" id="ARBA00005995"/>
    </source>
</evidence>
<keyword evidence="7" id="KW-0560">Oxidoreductase</keyword>
<keyword evidence="6" id="KW-0274">FAD</keyword>
<dbReference type="InterPro" id="IPR050281">
    <property type="entry name" value="Flavin_monoamine_oxidase"/>
</dbReference>